<protein>
    <submittedName>
        <fullName evidence="1">Uncharacterized protein</fullName>
    </submittedName>
</protein>
<organism evidence="1 2">
    <name type="scientific">Azotobacter vinelandii (strain DJ / ATCC BAA-1303)</name>
    <dbReference type="NCBI Taxonomy" id="322710"/>
    <lineage>
        <taxon>Bacteria</taxon>
        <taxon>Pseudomonadati</taxon>
        <taxon>Pseudomonadota</taxon>
        <taxon>Gammaproteobacteria</taxon>
        <taxon>Pseudomonadales</taxon>
        <taxon>Pseudomonadaceae</taxon>
        <taxon>Azotobacter</taxon>
    </lineage>
</organism>
<accession>C1DI07</accession>
<dbReference type="STRING" id="322710.Avin_46340"/>
<keyword evidence="2" id="KW-1185">Reference proteome</keyword>
<proteinExistence type="predicted"/>
<dbReference type="Proteomes" id="UP000002424">
    <property type="component" value="Chromosome"/>
</dbReference>
<dbReference type="KEGG" id="avn:Avin_46340"/>
<gene>
    <name evidence="1" type="ordered locus">Avin_46340</name>
</gene>
<dbReference type="EnsemblBacteria" id="ACO80740">
    <property type="protein sequence ID" value="ACO80740"/>
    <property type="gene ID" value="Avin_46340"/>
</dbReference>
<dbReference type="EMBL" id="CP001157">
    <property type="protein sequence ID" value="ACO80740.1"/>
    <property type="molecule type" value="Genomic_DNA"/>
</dbReference>
<sequence>MLENDAEKGFRQRMTPVETIFDRKRLLRICLSLCLGEAMTAMAETPAPPEPTRVEGRLVEGGIVCPLLRTGDGEVLPLTGIGMDDYPLATRLTLDGVFVKVSPCMQGKRTLQVRRVLKVEEP</sequence>
<dbReference type="RefSeq" id="WP_012703103.1">
    <property type="nucleotide sequence ID" value="NC_012560.1"/>
</dbReference>
<dbReference type="GeneID" id="88187515"/>
<dbReference type="HOGENOM" id="CLU_2021984_0_0_6"/>
<reference evidence="1 2" key="1">
    <citation type="journal article" date="2009" name="J. Bacteriol.">
        <title>Genome sequence of Azotobacter vinelandii, an obligate aerobe specialized to support diverse anaerobic metabolic processes.</title>
        <authorList>
            <person name="Setubal J.C."/>
            <person name="dos Santos P."/>
            <person name="Goldman B.S."/>
            <person name="Ertesvag H."/>
            <person name="Espin G."/>
            <person name="Rubio L.M."/>
            <person name="Valla S."/>
            <person name="Almeida N.F."/>
            <person name="Balasubramanian D."/>
            <person name="Cromes L."/>
            <person name="Curatti L."/>
            <person name="Du Z."/>
            <person name="Godsy E."/>
            <person name="Goodner B."/>
            <person name="Hellner-Burris K."/>
            <person name="Hernandez J.A."/>
            <person name="Houmiel K."/>
            <person name="Imperial J."/>
            <person name="Kennedy C."/>
            <person name="Larson T.J."/>
            <person name="Latreille P."/>
            <person name="Ligon L.S."/>
            <person name="Lu J."/>
            <person name="Maerk M."/>
            <person name="Miller N.M."/>
            <person name="Norton S."/>
            <person name="O'Carroll I.P."/>
            <person name="Paulsen I."/>
            <person name="Raulfs E.C."/>
            <person name="Roemer R."/>
            <person name="Rosser J."/>
            <person name="Segura D."/>
            <person name="Slater S."/>
            <person name="Stricklin S.L."/>
            <person name="Studholme D.J."/>
            <person name="Sun J."/>
            <person name="Viana C.J."/>
            <person name="Wallin E."/>
            <person name="Wang B."/>
            <person name="Wheeler C."/>
            <person name="Zhu H."/>
            <person name="Dean D.R."/>
            <person name="Dixon R."/>
            <person name="Wood D."/>
        </authorList>
    </citation>
    <scope>NUCLEOTIDE SEQUENCE [LARGE SCALE GENOMIC DNA]</scope>
    <source>
        <strain evidence="2">DJ / ATCC BAA-1303</strain>
    </source>
</reference>
<evidence type="ECO:0000313" key="2">
    <source>
        <dbReference type="Proteomes" id="UP000002424"/>
    </source>
</evidence>
<name>C1DI07_AZOVD</name>
<dbReference type="AlphaFoldDB" id="C1DI07"/>
<evidence type="ECO:0000313" key="1">
    <source>
        <dbReference type="EMBL" id="ACO80740.1"/>
    </source>
</evidence>